<dbReference type="STRING" id="46680.GCA_000807755_01799"/>
<comment type="caution">
    <text evidence="2">The sequence shown here is derived from an EMBL/GenBank/DDBJ whole genome shotgun (WGS) entry which is preliminary data.</text>
</comment>
<dbReference type="AlphaFoldDB" id="A0A246F5H9"/>
<evidence type="ECO:0000313" key="2">
    <source>
        <dbReference type="EMBL" id="OWP48477.1"/>
    </source>
</evidence>
<accession>A0A246F5H9</accession>
<dbReference type="Proteomes" id="UP000198145">
    <property type="component" value="Unassembled WGS sequence"/>
</dbReference>
<sequence>MQSMSNLAKAALALFGLLAIGPQAFAEEVKVTELLRSGYEVKAAYVAPGRITQIHFLILQKGTSVYQCATYENGAPLQRYYNYSNTYSCSAVGDWVLQNGAMPNAGQ</sequence>
<protein>
    <recommendedName>
        <fullName evidence="4">DUF2790 domain-containing protein</fullName>
    </recommendedName>
</protein>
<feature type="chain" id="PRO_5012309281" description="DUF2790 domain-containing protein" evidence="1">
    <location>
        <begin position="27"/>
        <end position="107"/>
    </location>
</feature>
<evidence type="ECO:0008006" key="4">
    <source>
        <dbReference type="Google" id="ProtNLM"/>
    </source>
</evidence>
<reference evidence="2 3" key="1">
    <citation type="submission" date="2017-06" db="EMBL/GenBank/DDBJ databases">
        <title>Draft genome of Pseudomonas nitroreducens DF05.</title>
        <authorList>
            <person name="Iyer R."/>
        </authorList>
    </citation>
    <scope>NUCLEOTIDE SEQUENCE [LARGE SCALE GENOMIC DNA]</scope>
    <source>
        <strain evidence="2 3">DF05</strain>
    </source>
</reference>
<dbReference type="EMBL" id="NJBA01000009">
    <property type="protein sequence ID" value="OWP48477.1"/>
    <property type="molecule type" value="Genomic_DNA"/>
</dbReference>
<name>A0A246F5H9_PSENT</name>
<evidence type="ECO:0000313" key="3">
    <source>
        <dbReference type="Proteomes" id="UP000198145"/>
    </source>
</evidence>
<dbReference type="RefSeq" id="WP_088421049.1">
    <property type="nucleotide sequence ID" value="NZ_NJBA01000009.1"/>
</dbReference>
<keyword evidence="1" id="KW-0732">Signal</keyword>
<organism evidence="2 3">
    <name type="scientific">Pseudomonas nitroreducens</name>
    <dbReference type="NCBI Taxonomy" id="46680"/>
    <lineage>
        <taxon>Bacteria</taxon>
        <taxon>Pseudomonadati</taxon>
        <taxon>Pseudomonadota</taxon>
        <taxon>Gammaproteobacteria</taxon>
        <taxon>Pseudomonadales</taxon>
        <taxon>Pseudomonadaceae</taxon>
        <taxon>Pseudomonas</taxon>
    </lineage>
</organism>
<gene>
    <name evidence="2" type="ORF">CEG18_24115</name>
</gene>
<feature type="signal peptide" evidence="1">
    <location>
        <begin position="1"/>
        <end position="26"/>
    </location>
</feature>
<proteinExistence type="predicted"/>
<evidence type="ECO:0000256" key="1">
    <source>
        <dbReference type="SAM" id="SignalP"/>
    </source>
</evidence>